<name>A0A3B0YUN0_9ZZZZ</name>
<dbReference type="GO" id="GO:0003677">
    <property type="term" value="F:DNA binding"/>
    <property type="evidence" value="ECO:0007669"/>
    <property type="project" value="InterPro"/>
</dbReference>
<feature type="domain" description="Transposase IS110-like N-terminal" evidence="1">
    <location>
        <begin position="6"/>
        <end position="146"/>
    </location>
</feature>
<evidence type="ECO:0000313" key="3">
    <source>
        <dbReference type="EMBL" id="VAW84665.1"/>
    </source>
</evidence>
<dbReference type="InterPro" id="IPR003346">
    <property type="entry name" value="Transposase_20"/>
</dbReference>
<evidence type="ECO:0000259" key="1">
    <source>
        <dbReference type="Pfam" id="PF01548"/>
    </source>
</evidence>
<dbReference type="GO" id="GO:0006313">
    <property type="term" value="P:DNA transposition"/>
    <property type="evidence" value="ECO:0007669"/>
    <property type="project" value="InterPro"/>
</dbReference>
<dbReference type="EMBL" id="UOFP01000063">
    <property type="protein sequence ID" value="VAW84665.1"/>
    <property type="molecule type" value="Genomic_DNA"/>
</dbReference>
<sequence>MKIKLLGIDLAKNIFQVCALNQANKVVFNRKVKRDNLSPLIANTPPTIVAMESCSSAHFWGRRFSQQGHHVILIPAQHVKPFVHGGKSDSHDALAICEAAQRPSIHSVPIKTIEQQDMQLLHRLRQRHIQHSTSLANQIRSLCREYGLIFPLSINKLIALIPAALEDASNELSTIARRALFDHYQELLHTRKSAVELLKQIQQLAAQHPAFEALKAVPGIGDLIASAYIASVGNGHQFKRGREVSAWLGLVPRQSGTGGKIQLGAITKNGDRYLRSLLIHGARAAISRSSKNCLPLKTWAEPIIARRGYNKAVVALANKLSRIAWVI</sequence>
<feature type="non-terminal residue" evidence="3">
    <location>
        <position position="327"/>
    </location>
</feature>
<protein>
    <submittedName>
        <fullName evidence="3">Mobile element protein</fullName>
    </submittedName>
</protein>
<dbReference type="AlphaFoldDB" id="A0A3B0YUN0"/>
<dbReference type="PANTHER" id="PTHR33055">
    <property type="entry name" value="TRANSPOSASE FOR INSERTION SEQUENCE ELEMENT IS1111A"/>
    <property type="match status" value="1"/>
</dbReference>
<evidence type="ECO:0000259" key="2">
    <source>
        <dbReference type="Pfam" id="PF02371"/>
    </source>
</evidence>
<reference evidence="3" key="1">
    <citation type="submission" date="2018-06" db="EMBL/GenBank/DDBJ databases">
        <authorList>
            <person name="Zhirakovskaya E."/>
        </authorList>
    </citation>
    <scope>NUCLEOTIDE SEQUENCE</scope>
</reference>
<accession>A0A3B0YUN0</accession>
<organism evidence="3">
    <name type="scientific">hydrothermal vent metagenome</name>
    <dbReference type="NCBI Taxonomy" id="652676"/>
    <lineage>
        <taxon>unclassified sequences</taxon>
        <taxon>metagenomes</taxon>
        <taxon>ecological metagenomes</taxon>
    </lineage>
</organism>
<dbReference type="InterPro" id="IPR002525">
    <property type="entry name" value="Transp_IS110-like_N"/>
</dbReference>
<dbReference type="GO" id="GO:0004803">
    <property type="term" value="F:transposase activity"/>
    <property type="evidence" value="ECO:0007669"/>
    <property type="project" value="InterPro"/>
</dbReference>
<proteinExistence type="predicted"/>
<dbReference type="PANTHER" id="PTHR33055:SF3">
    <property type="entry name" value="PUTATIVE TRANSPOSASE FOR IS117-RELATED"/>
    <property type="match status" value="1"/>
</dbReference>
<dbReference type="Pfam" id="PF02371">
    <property type="entry name" value="Transposase_20"/>
    <property type="match status" value="1"/>
</dbReference>
<gene>
    <name evidence="3" type="ORF">MNBD_GAMMA18-1390</name>
</gene>
<dbReference type="NCBIfam" id="NF033542">
    <property type="entry name" value="transpos_IS110"/>
    <property type="match status" value="1"/>
</dbReference>
<dbReference type="InterPro" id="IPR047650">
    <property type="entry name" value="Transpos_IS110"/>
</dbReference>
<feature type="domain" description="Transposase IS116/IS110/IS902 C-terminal" evidence="2">
    <location>
        <begin position="212"/>
        <end position="289"/>
    </location>
</feature>
<dbReference type="Pfam" id="PF01548">
    <property type="entry name" value="DEDD_Tnp_IS110"/>
    <property type="match status" value="1"/>
</dbReference>